<organism evidence="1 2">
    <name type="scientific">Plectus sambesii</name>
    <dbReference type="NCBI Taxonomy" id="2011161"/>
    <lineage>
        <taxon>Eukaryota</taxon>
        <taxon>Metazoa</taxon>
        <taxon>Ecdysozoa</taxon>
        <taxon>Nematoda</taxon>
        <taxon>Chromadorea</taxon>
        <taxon>Plectida</taxon>
        <taxon>Plectina</taxon>
        <taxon>Plectoidea</taxon>
        <taxon>Plectidae</taxon>
        <taxon>Plectus</taxon>
    </lineage>
</organism>
<proteinExistence type="predicted"/>
<dbReference type="Proteomes" id="UP000887566">
    <property type="component" value="Unplaced"/>
</dbReference>
<reference evidence="2" key="1">
    <citation type="submission" date="2022-11" db="UniProtKB">
        <authorList>
            <consortium name="WormBaseParasite"/>
        </authorList>
    </citation>
    <scope>IDENTIFICATION</scope>
</reference>
<evidence type="ECO:0000313" key="2">
    <source>
        <dbReference type="WBParaSite" id="PSAMB.scaffold4914size13166.g25490.t1"/>
    </source>
</evidence>
<evidence type="ECO:0000313" key="1">
    <source>
        <dbReference type="Proteomes" id="UP000887566"/>
    </source>
</evidence>
<sequence>MDCRQDSNGVWTTGISQKLQLVLDEVAERYAESAEWPARRALLALVAPILSCAELEKFILGLTHYRYTMARNYARGMSDSVVAETKRGKRNKYSECCSMGACPRNSSAPVPEIPNEPYIGNFPAEIVMGLLNQLLNQGTDILFVAKTKTFWLRFPRTVTKFLILMSRDPDLEKNRE</sequence>
<protein>
    <submittedName>
        <fullName evidence="2">Uncharacterized protein</fullName>
    </submittedName>
</protein>
<name>A0A914WQL8_9BILA</name>
<dbReference type="AlphaFoldDB" id="A0A914WQL8"/>
<dbReference type="WBParaSite" id="PSAMB.scaffold4914size13166.g25490.t1">
    <property type="protein sequence ID" value="PSAMB.scaffold4914size13166.g25490.t1"/>
    <property type="gene ID" value="PSAMB.scaffold4914size13166.g25490"/>
</dbReference>
<accession>A0A914WQL8</accession>
<keyword evidence="1" id="KW-1185">Reference proteome</keyword>